<organism evidence="2 3">
    <name type="scientific">Nonomuraea indica</name>
    <dbReference type="NCBI Taxonomy" id="1581193"/>
    <lineage>
        <taxon>Bacteria</taxon>
        <taxon>Bacillati</taxon>
        <taxon>Actinomycetota</taxon>
        <taxon>Actinomycetes</taxon>
        <taxon>Streptosporangiales</taxon>
        <taxon>Streptosporangiaceae</taxon>
        <taxon>Nonomuraea</taxon>
    </lineage>
</organism>
<keyword evidence="3" id="KW-1185">Reference proteome</keyword>
<name>A0ABW7ZVB9_9ACTN</name>
<sequence length="246" mass="25430">MIDIIRSEWTKIRSVRSTVWTLAITALLMVGLGALLSGSAASSAEGPIDPVSATRISLNGIMLASMATATLGVLVISSEYRTGGIRTTLMAVPRRLKLLAGKIIVFTAVALAVSMAASLASFLIGQAILDGAALGDPGTVRAVTGTGLYLTACGLFGLALGALIRHTPGAIVSAVALILVLPPLTNGLPGRWGQVVRDHFTSNAGMELPFPSDANQLGPWSGFGVYLAWIAVVLVVAAVLMRRRDA</sequence>
<keyword evidence="1" id="KW-0812">Transmembrane</keyword>
<comment type="caution">
    <text evidence="2">The sequence shown here is derived from an EMBL/GenBank/DDBJ whole genome shotgun (WGS) entry which is preliminary data.</text>
</comment>
<protein>
    <submittedName>
        <fullName evidence="2">ABC transporter permease</fullName>
    </submittedName>
</protein>
<evidence type="ECO:0000256" key="1">
    <source>
        <dbReference type="SAM" id="Phobius"/>
    </source>
</evidence>
<feature type="transmembrane region" description="Helical" evidence="1">
    <location>
        <begin position="60"/>
        <end position="78"/>
    </location>
</feature>
<evidence type="ECO:0000313" key="3">
    <source>
        <dbReference type="Proteomes" id="UP001612928"/>
    </source>
</evidence>
<feature type="transmembrane region" description="Helical" evidence="1">
    <location>
        <begin position="220"/>
        <end position="241"/>
    </location>
</feature>
<dbReference type="Pfam" id="PF12730">
    <property type="entry name" value="ABC2_membrane_4"/>
    <property type="match status" value="1"/>
</dbReference>
<dbReference type="PANTHER" id="PTHR37305:SF1">
    <property type="entry name" value="MEMBRANE PROTEIN"/>
    <property type="match status" value="1"/>
</dbReference>
<feature type="transmembrane region" description="Helical" evidence="1">
    <location>
        <begin position="170"/>
        <end position="188"/>
    </location>
</feature>
<dbReference type="Proteomes" id="UP001612928">
    <property type="component" value="Unassembled WGS sequence"/>
</dbReference>
<reference evidence="2 3" key="1">
    <citation type="submission" date="2024-10" db="EMBL/GenBank/DDBJ databases">
        <title>The Natural Products Discovery Center: Release of the First 8490 Sequenced Strains for Exploring Actinobacteria Biosynthetic Diversity.</title>
        <authorList>
            <person name="Kalkreuter E."/>
            <person name="Kautsar S.A."/>
            <person name="Yang D."/>
            <person name="Bader C.D."/>
            <person name="Teijaro C.N."/>
            <person name="Fluegel L."/>
            <person name="Davis C.M."/>
            <person name="Simpson J.R."/>
            <person name="Lauterbach L."/>
            <person name="Steele A.D."/>
            <person name="Gui C."/>
            <person name="Meng S."/>
            <person name="Li G."/>
            <person name="Viehrig K."/>
            <person name="Ye F."/>
            <person name="Su P."/>
            <person name="Kiefer A.F."/>
            <person name="Nichols A."/>
            <person name="Cepeda A.J."/>
            <person name="Yan W."/>
            <person name="Fan B."/>
            <person name="Jiang Y."/>
            <person name="Adhikari A."/>
            <person name="Zheng C.-J."/>
            <person name="Schuster L."/>
            <person name="Cowan T.M."/>
            <person name="Smanski M.J."/>
            <person name="Chevrette M.G."/>
            <person name="De Carvalho L.P.S."/>
            <person name="Shen B."/>
        </authorList>
    </citation>
    <scope>NUCLEOTIDE SEQUENCE [LARGE SCALE GENOMIC DNA]</scope>
    <source>
        <strain evidence="2 3">NPDC049503</strain>
    </source>
</reference>
<dbReference type="PANTHER" id="PTHR37305">
    <property type="entry name" value="INTEGRAL MEMBRANE PROTEIN-RELATED"/>
    <property type="match status" value="1"/>
</dbReference>
<keyword evidence="1" id="KW-1133">Transmembrane helix</keyword>
<gene>
    <name evidence="2" type="ORF">ACIBP5_00765</name>
</gene>
<evidence type="ECO:0000313" key="2">
    <source>
        <dbReference type="EMBL" id="MFI7438479.1"/>
    </source>
</evidence>
<keyword evidence="1" id="KW-0472">Membrane</keyword>
<proteinExistence type="predicted"/>
<feature type="transmembrane region" description="Helical" evidence="1">
    <location>
        <begin position="144"/>
        <end position="163"/>
    </location>
</feature>
<dbReference type="EMBL" id="JBITMB010000001">
    <property type="protein sequence ID" value="MFI7438479.1"/>
    <property type="molecule type" value="Genomic_DNA"/>
</dbReference>
<accession>A0ABW7ZVB9</accession>
<feature type="transmembrane region" description="Helical" evidence="1">
    <location>
        <begin position="99"/>
        <end position="124"/>
    </location>
</feature>
<dbReference type="RefSeq" id="WP_101786435.1">
    <property type="nucleotide sequence ID" value="NZ_JBITMB010000001.1"/>
</dbReference>